<dbReference type="OrthoDB" id="5988509at2759"/>
<dbReference type="Proteomes" id="UP001152795">
    <property type="component" value="Unassembled WGS sequence"/>
</dbReference>
<feature type="non-terminal residue" evidence="1">
    <location>
        <position position="1"/>
    </location>
</feature>
<reference evidence="1" key="1">
    <citation type="submission" date="2020-04" db="EMBL/GenBank/DDBJ databases">
        <authorList>
            <person name="Alioto T."/>
            <person name="Alioto T."/>
            <person name="Gomez Garrido J."/>
        </authorList>
    </citation>
    <scope>NUCLEOTIDE SEQUENCE</scope>
    <source>
        <strain evidence="1">A484AB</strain>
    </source>
</reference>
<sequence length="425" mass="48550">MEIAKKFKLAINRTFSASGGVFWQPVSDEQLTRYVMGLLENFVSNNWKVYKGTLTIGRQLNLRRVNNFGEFEDGEVDEDLANSTDVKDDFDSSVNKDGIIDEADWRHRWMVPFLRLMPAALSDKYVRSFLRGHQVQMELPFRAFRWHMFINQAKHFFGPNFMPFILFLSGGIGAFHYEKILALIGACPVPTAVGDTACGKSTALQIIGNLMGMQLVSQSSGEFIVTDLTKSTIPICWDDPTHPSILRQPLVSVFNGLGNQTQGRGNEKPLTSFLLTINFKMEDDMRSFERTTPIWFNKLIIKEDGTAEDFLEKKKQIFSLSSTHSILDIICMGERVNRENLAQHITYFKEYLCGLPPRLAEIYSVYRLFSHEIISLVDDENLVTTASFDEYLQGEFIPYVTSFYDVTVKSHTSMEEVFRLLLQAV</sequence>
<name>A0A7D9K9U1_PARCT</name>
<dbReference type="AlphaFoldDB" id="A0A7D9K9U1"/>
<evidence type="ECO:0000313" key="2">
    <source>
        <dbReference type="Proteomes" id="UP001152795"/>
    </source>
</evidence>
<organism evidence="1 2">
    <name type="scientific">Paramuricea clavata</name>
    <name type="common">Red gorgonian</name>
    <name type="synonym">Violescent sea-whip</name>
    <dbReference type="NCBI Taxonomy" id="317549"/>
    <lineage>
        <taxon>Eukaryota</taxon>
        <taxon>Metazoa</taxon>
        <taxon>Cnidaria</taxon>
        <taxon>Anthozoa</taxon>
        <taxon>Octocorallia</taxon>
        <taxon>Malacalcyonacea</taxon>
        <taxon>Plexauridae</taxon>
        <taxon>Paramuricea</taxon>
    </lineage>
</organism>
<dbReference type="EMBL" id="CACRXK020032205">
    <property type="protein sequence ID" value="CAB4043369.1"/>
    <property type="molecule type" value="Genomic_DNA"/>
</dbReference>
<protein>
    <submittedName>
        <fullName evidence="1">Uncharacterized protein</fullName>
    </submittedName>
</protein>
<evidence type="ECO:0000313" key="1">
    <source>
        <dbReference type="EMBL" id="CAB4043369.1"/>
    </source>
</evidence>
<accession>A0A7D9K9U1</accession>
<keyword evidence="2" id="KW-1185">Reference proteome</keyword>
<proteinExistence type="predicted"/>
<comment type="caution">
    <text evidence="1">The sequence shown here is derived from an EMBL/GenBank/DDBJ whole genome shotgun (WGS) entry which is preliminary data.</text>
</comment>
<gene>
    <name evidence="1" type="ORF">PACLA_8A033793</name>
</gene>